<dbReference type="Gene3D" id="1.20.1080.10">
    <property type="entry name" value="Glycerol uptake facilitator protein"/>
    <property type="match status" value="1"/>
</dbReference>
<keyword evidence="5 12" id="KW-0121">Carboxypeptidase</keyword>
<dbReference type="InterPro" id="IPR001563">
    <property type="entry name" value="Peptidase_S10"/>
</dbReference>
<dbReference type="PANTHER" id="PTHR11802">
    <property type="entry name" value="SERINE PROTEASE FAMILY S10 SERINE CARBOXYPEPTIDASE"/>
    <property type="match status" value="1"/>
</dbReference>
<dbReference type="GO" id="GO:0015267">
    <property type="term" value="F:channel activity"/>
    <property type="evidence" value="ECO:0007669"/>
    <property type="project" value="InterPro"/>
</dbReference>
<dbReference type="SUPFAM" id="SSF81338">
    <property type="entry name" value="Aquaporin-like"/>
    <property type="match status" value="1"/>
</dbReference>
<keyword evidence="9 13" id="KW-1133">Transmembrane helix</keyword>
<dbReference type="Gene3D" id="3.40.50.1820">
    <property type="entry name" value="alpha/beta hydrolase"/>
    <property type="match status" value="1"/>
</dbReference>
<dbReference type="GO" id="GO:0004185">
    <property type="term" value="F:serine-type carboxypeptidase activity"/>
    <property type="evidence" value="ECO:0007669"/>
    <property type="project" value="UniProtKB-UniRule"/>
</dbReference>
<dbReference type="InterPro" id="IPR000425">
    <property type="entry name" value="MIP"/>
</dbReference>
<evidence type="ECO:0000256" key="13">
    <source>
        <dbReference type="SAM" id="Phobius"/>
    </source>
</evidence>
<dbReference type="Proteomes" id="UP001237642">
    <property type="component" value="Unassembled WGS sequence"/>
</dbReference>
<reference evidence="14" key="1">
    <citation type="submission" date="2023-02" db="EMBL/GenBank/DDBJ databases">
        <title>Genome of toxic invasive species Heracleum sosnowskyi carries increased number of genes despite the absence of recent whole-genome duplications.</title>
        <authorList>
            <person name="Schelkunov M."/>
            <person name="Shtratnikova V."/>
            <person name="Makarenko M."/>
            <person name="Klepikova A."/>
            <person name="Omelchenko D."/>
            <person name="Novikova G."/>
            <person name="Obukhova E."/>
            <person name="Bogdanov V."/>
            <person name="Penin A."/>
            <person name="Logacheva M."/>
        </authorList>
    </citation>
    <scope>NUCLEOTIDE SEQUENCE</scope>
    <source>
        <strain evidence="14">Hsosn_3</strain>
        <tissue evidence="14">Leaf</tissue>
    </source>
</reference>
<evidence type="ECO:0000256" key="5">
    <source>
        <dbReference type="ARBA" id="ARBA00022645"/>
    </source>
</evidence>
<evidence type="ECO:0000256" key="2">
    <source>
        <dbReference type="ARBA" id="ARBA00004613"/>
    </source>
</evidence>
<feature type="transmembrane region" description="Helical" evidence="13">
    <location>
        <begin position="506"/>
        <end position="525"/>
    </location>
</feature>
<keyword evidence="12" id="KW-0732">Signal</keyword>
<evidence type="ECO:0000256" key="9">
    <source>
        <dbReference type="ARBA" id="ARBA00022989"/>
    </source>
</evidence>
<evidence type="ECO:0000256" key="1">
    <source>
        <dbReference type="ARBA" id="ARBA00004141"/>
    </source>
</evidence>
<dbReference type="PROSITE" id="PS00131">
    <property type="entry name" value="CARBOXYPEPT_SER_SER"/>
    <property type="match status" value="1"/>
</dbReference>
<evidence type="ECO:0000256" key="7">
    <source>
        <dbReference type="ARBA" id="ARBA00022692"/>
    </source>
</evidence>
<dbReference type="GO" id="GO:0006508">
    <property type="term" value="P:proteolysis"/>
    <property type="evidence" value="ECO:0007669"/>
    <property type="project" value="UniProtKB-KW"/>
</dbReference>
<dbReference type="Pfam" id="PF00450">
    <property type="entry name" value="Peptidase_S10"/>
    <property type="match status" value="1"/>
</dbReference>
<dbReference type="InterPro" id="IPR029058">
    <property type="entry name" value="AB_hydrolase_fold"/>
</dbReference>
<evidence type="ECO:0000256" key="10">
    <source>
        <dbReference type="ARBA" id="ARBA00023136"/>
    </source>
</evidence>
<evidence type="ECO:0000256" key="12">
    <source>
        <dbReference type="RuleBase" id="RU361156"/>
    </source>
</evidence>
<keyword evidence="15" id="KW-1185">Reference proteome</keyword>
<dbReference type="EMBL" id="JAUIZM010000004">
    <property type="protein sequence ID" value="KAK1387007.1"/>
    <property type="molecule type" value="Genomic_DNA"/>
</dbReference>
<feature type="transmembrane region" description="Helical" evidence="13">
    <location>
        <begin position="475"/>
        <end position="494"/>
    </location>
</feature>
<dbReference type="GO" id="GO:0016020">
    <property type="term" value="C:membrane"/>
    <property type="evidence" value="ECO:0007669"/>
    <property type="project" value="UniProtKB-SubCell"/>
</dbReference>
<reference evidence="14" key="2">
    <citation type="submission" date="2023-05" db="EMBL/GenBank/DDBJ databases">
        <authorList>
            <person name="Schelkunov M.I."/>
        </authorList>
    </citation>
    <scope>NUCLEOTIDE SEQUENCE</scope>
    <source>
        <strain evidence="14">Hsosn_3</strain>
        <tissue evidence="14">Leaf</tissue>
    </source>
</reference>
<evidence type="ECO:0000256" key="6">
    <source>
        <dbReference type="ARBA" id="ARBA00022670"/>
    </source>
</evidence>
<evidence type="ECO:0000256" key="3">
    <source>
        <dbReference type="ARBA" id="ARBA00009431"/>
    </source>
</evidence>
<keyword evidence="4" id="KW-0964">Secreted</keyword>
<keyword evidence="6 12" id="KW-0645">Protease</keyword>
<comment type="subcellular location">
    <subcellularLocation>
        <location evidence="1">Membrane</location>
        <topology evidence="1">Multi-pass membrane protein</topology>
    </subcellularLocation>
    <subcellularLocation>
        <location evidence="2">Secreted</location>
    </subcellularLocation>
</comment>
<keyword evidence="7 13" id="KW-0812">Transmembrane</keyword>
<dbReference type="SUPFAM" id="SSF53474">
    <property type="entry name" value="alpha/beta-Hydrolases"/>
    <property type="match status" value="1"/>
</dbReference>
<feature type="signal peptide" evidence="12">
    <location>
        <begin position="1"/>
        <end position="29"/>
    </location>
</feature>
<evidence type="ECO:0000256" key="4">
    <source>
        <dbReference type="ARBA" id="ARBA00022525"/>
    </source>
</evidence>
<proteinExistence type="inferred from homology"/>
<evidence type="ECO:0000313" key="14">
    <source>
        <dbReference type="EMBL" id="KAK1387007.1"/>
    </source>
</evidence>
<keyword evidence="10 13" id="KW-0472">Membrane</keyword>
<dbReference type="EC" id="3.4.16.-" evidence="12"/>
<dbReference type="GO" id="GO:0005576">
    <property type="term" value="C:extracellular region"/>
    <property type="evidence" value="ECO:0007669"/>
    <property type="project" value="UniProtKB-SubCell"/>
</dbReference>
<keyword evidence="8 12" id="KW-0378">Hydrolase</keyword>
<comment type="similarity">
    <text evidence="3 12">Belongs to the peptidase S10 family.</text>
</comment>
<dbReference type="FunFam" id="3.40.50.1820:FF:000163">
    <property type="entry name" value="Carboxypeptidase"/>
    <property type="match status" value="1"/>
</dbReference>
<evidence type="ECO:0000256" key="11">
    <source>
        <dbReference type="ARBA" id="ARBA00023180"/>
    </source>
</evidence>
<comment type="caution">
    <text evidence="14">The sequence shown here is derived from an EMBL/GenBank/DDBJ whole genome shotgun (WGS) entry which is preliminary data.</text>
</comment>
<evidence type="ECO:0000313" key="15">
    <source>
        <dbReference type="Proteomes" id="UP001237642"/>
    </source>
</evidence>
<dbReference type="PRINTS" id="PR00783">
    <property type="entry name" value="MINTRINSICP"/>
</dbReference>
<dbReference type="InterPro" id="IPR033124">
    <property type="entry name" value="Ser_caboxypep_his_AS"/>
</dbReference>
<feature type="transmembrane region" description="Helical" evidence="13">
    <location>
        <begin position="545"/>
        <end position="566"/>
    </location>
</feature>
<accession>A0AAD8IJN7</accession>
<feature type="chain" id="PRO_5041779042" description="Carboxypeptidase" evidence="12">
    <location>
        <begin position="30"/>
        <end position="588"/>
    </location>
</feature>
<keyword evidence="11" id="KW-0325">Glycoprotein</keyword>
<dbReference type="Pfam" id="PF00230">
    <property type="entry name" value="MIP"/>
    <property type="match status" value="1"/>
</dbReference>
<dbReference type="PROSITE" id="PS00560">
    <property type="entry name" value="CARBOXYPEPT_SER_HIS"/>
    <property type="match status" value="1"/>
</dbReference>
<dbReference type="AlphaFoldDB" id="A0AAD8IJN7"/>
<dbReference type="PANTHER" id="PTHR11802:SF454">
    <property type="entry name" value="SERINE CARBOXYPEPTIDASE-LIKE 50"/>
    <property type="match status" value="1"/>
</dbReference>
<evidence type="ECO:0000256" key="8">
    <source>
        <dbReference type="ARBA" id="ARBA00022801"/>
    </source>
</evidence>
<name>A0AAD8IJN7_9APIA</name>
<gene>
    <name evidence="14" type="ORF">POM88_015185</name>
</gene>
<protein>
    <recommendedName>
        <fullName evidence="12">Carboxypeptidase</fullName>
        <ecNumber evidence="12">3.4.16.-</ecNumber>
    </recommendedName>
</protein>
<dbReference type="InterPro" id="IPR023271">
    <property type="entry name" value="Aquaporin-like"/>
</dbReference>
<organism evidence="14 15">
    <name type="scientific">Heracleum sosnowskyi</name>
    <dbReference type="NCBI Taxonomy" id="360622"/>
    <lineage>
        <taxon>Eukaryota</taxon>
        <taxon>Viridiplantae</taxon>
        <taxon>Streptophyta</taxon>
        <taxon>Embryophyta</taxon>
        <taxon>Tracheophyta</taxon>
        <taxon>Spermatophyta</taxon>
        <taxon>Magnoliopsida</taxon>
        <taxon>eudicotyledons</taxon>
        <taxon>Gunneridae</taxon>
        <taxon>Pentapetalae</taxon>
        <taxon>asterids</taxon>
        <taxon>campanulids</taxon>
        <taxon>Apiales</taxon>
        <taxon>Apiaceae</taxon>
        <taxon>Apioideae</taxon>
        <taxon>apioid superclade</taxon>
        <taxon>Tordylieae</taxon>
        <taxon>Tordyliinae</taxon>
        <taxon>Heracleum</taxon>
    </lineage>
</organism>
<sequence length="588" mass="64805">MESASTKLLIIFVILNHCYLLTTPSTVHSISPIPHEALPTKSGYLQVNSTTKSAMFYTFYEAKEPNSSLTETPILIWLQGGPGCSSMLGNFYELGPWRVVSSQGHNVEHLELEPNSGSWNKLFGLVFIDNPIGVGFSIATTKQEIPKDQHAVGKHLFKAIRAFVALDSLFKTRPIYVTGESYAGKYVPAIGYYILKRNARLVKSSQVNLAGVAIGNGLTDPISQVATHAMSAYYSGLINEKQKARLEKAQDEAIGLIKIGNWSEATNARSKVLNLLQNMTGLATLYDFRRLIPYEDSLVETYLSSVEVKKALGANASIVFELCSDAVGDILHEDVMKSVKYMVEFLVKHTKVLLYQGQFDLRDGVVSTEAWMKKMKWDGIGKFLEADRKVWKVKGKLAGYVQKWGSLSHSIVSNAGHLVPTDQAVNSQVMIEDWVLDRGLFTNKEIVDPSIPSYDSKYLYEHFFGTTPIGSATQAFVLEIAVTFLLMFVVSGVATDNRAIGNLAGLAIGGTITMNVFMAGPVSGASMNPSRTLGPALVFHIYKGIWAYMIGPFIGAILGGFAYNMIRRTDKPLRELTKTESIMRSFAR</sequence>
<dbReference type="InterPro" id="IPR018202">
    <property type="entry name" value="Ser_caboxypep_ser_AS"/>
</dbReference>